<protein>
    <submittedName>
        <fullName evidence="2">Uncharacterized protein</fullName>
    </submittedName>
</protein>
<keyword evidence="1" id="KW-1133">Transmembrane helix</keyword>
<sequence length="119" mass="13876">RCGICGFGEGRVPKDRGDCVRKGLGFTRGEELSWSQCENTRTYNYNLKKKLDKKKGTPYKPNYIFALFNEKPTPTLERNFGLANIVKFIFIFIHVLFLRIFLTSYEAQIALRQRWGEAM</sequence>
<organism evidence="2 3">
    <name type="scientific">Trema orientale</name>
    <name type="common">Charcoal tree</name>
    <name type="synonym">Celtis orientalis</name>
    <dbReference type="NCBI Taxonomy" id="63057"/>
    <lineage>
        <taxon>Eukaryota</taxon>
        <taxon>Viridiplantae</taxon>
        <taxon>Streptophyta</taxon>
        <taxon>Embryophyta</taxon>
        <taxon>Tracheophyta</taxon>
        <taxon>Spermatophyta</taxon>
        <taxon>Magnoliopsida</taxon>
        <taxon>eudicotyledons</taxon>
        <taxon>Gunneridae</taxon>
        <taxon>Pentapetalae</taxon>
        <taxon>rosids</taxon>
        <taxon>fabids</taxon>
        <taxon>Rosales</taxon>
        <taxon>Cannabaceae</taxon>
        <taxon>Trema</taxon>
    </lineage>
</organism>
<keyword evidence="1" id="KW-0812">Transmembrane</keyword>
<keyword evidence="1" id="KW-0472">Membrane</keyword>
<keyword evidence="3" id="KW-1185">Reference proteome</keyword>
<evidence type="ECO:0000256" key="1">
    <source>
        <dbReference type="SAM" id="Phobius"/>
    </source>
</evidence>
<proteinExistence type="predicted"/>
<dbReference type="EMBL" id="JXTC01000141">
    <property type="protein sequence ID" value="PON85871.1"/>
    <property type="molecule type" value="Genomic_DNA"/>
</dbReference>
<dbReference type="Proteomes" id="UP000237000">
    <property type="component" value="Unassembled WGS sequence"/>
</dbReference>
<gene>
    <name evidence="2" type="ORF">TorRG33x02_183350</name>
</gene>
<dbReference type="InParanoid" id="A0A2P5EK03"/>
<comment type="caution">
    <text evidence="2">The sequence shown here is derived from an EMBL/GenBank/DDBJ whole genome shotgun (WGS) entry which is preliminary data.</text>
</comment>
<evidence type="ECO:0000313" key="3">
    <source>
        <dbReference type="Proteomes" id="UP000237000"/>
    </source>
</evidence>
<evidence type="ECO:0000313" key="2">
    <source>
        <dbReference type="EMBL" id="PON85871.1"/>
    </source>
</evidence>
<feature type="transmembrane region" description="Helical" evidence="1">
    <location>
        <begin position="80"/>
        <end position="102"/>
    </location>
</feature>
<feature type="non-terminal residue" evidence="2">
    <location>
        <position position="119"/>
    </location>
</feature>
<reference evidence="3" key="1">
    <citation type="submission" date="2016-06" db="EMBL/GenBank/DDBJ databases">
        <title>Parallel loss of symbiosis genes in relatives of nitrogen-fixing non-legume Parasponia.</title>
        <authorList>
            <person name="Van Velzen R."/>
            <person name="Holmer R."/>
            <person name="Bu F."/>
            <person name="Rutten L."/>
            <person name="Van Zeijl A."/>
            <person name="Liu W."/>
            <person name="Santuari L."/>
            <person name="Cao Q."/>
            <person name="Sharma T."/>
            <person name="Shen D."/>
            <person name="Roswanjaya Y."/>
            <person name="Wardhani T."/>
            <person name="Kalhor M.S."/>
            <person name="Jansen J."/>
            <person name="Van den Hoogen J."/>
            <person name="Gungor B."/>
            <person name="Hartog M."/>
            <person name="Hontelez J."/>
            <person name="Verver J."/>
            <person name="Yang W.-C."/>
            <person name="Schijlen E."/>
            <person name="Repin R."/>
            <person name="Schilthuizen M."/>
            <person name="Schranz E."/>
            <person name="Heidstra R."/>
            <person name="Miyata K."/>
            <person name="Fedorova E."/>
            <person name="Kohlen W."/>
            <person name="Bisseling T."/>
            <person name="Smit S."/>
            <person name="Geurts R."/>
        </authorList>
    </citation>
    <scope>NUCLEOTIDE SEQUENCE [LARGE SCALE GENOMIC DNA]</scope>
    <source>
        <strain evidence="3">cv. RG33-2</strain>
    </source>
</reference>
<accession>A0A2P5EK03</accession>
<dbReference type="STRING" id="63057.A0A2P5EK03"/>
<dbReference type="AlphaFoldDB" id="A0A2P5EK03"/>
<name>A0A2P5EK03_TREOI</name>
<dbReference type="Gene3D" id="3.20.20.80">
    <property type="entry name" value="Glycosidases"/>
    <property type="match status" value="1"/>
</dbReference>
<feature type="non-terminal residue" evidence="2">
    <location>
        <position position="1"/>
    </location>
</feature>